<evidence type="ECO:0000313" key="6">
    <source>
        <dbReference type="Proteomes" id="UP000514462"/>
    </source>
</evidence>
<dbReference type="Proteomes" id="UP000514462">
    <property type="component" value="Plasmid pRHBSTW-00938_2"/>
</dbReference>
<evidence type="ECO:0000256" key="2">
    <source>
        <dbReference type="ARBA" id="ARBA00022912"/>
    </source>
</evidence>
<evidence type="ECO:0000256" key="3">
    <source>
        <dbReference type="SAM" id="Phobius"/>
    </source>
</evidence>
<dbReference type="PANTHER" id="PTHR47216">
    <property type="match status" value="1"/>
</dbReference>
<dbReference type="SUPFAM" id="SSF52799">
    <property type="entry name" value="(Phosphotyrosine protein) phosphatases II"/>
    <property type="match status" value="1"/>
</dbReference>
<name>A0AAP9R2V9_KLEAE</name>
<feature type="transmembrane region" description="Helical" evidence="3">
    <location>
        <begin position="160"/>
        <end position="178"/>
    </location>
</feature>
<evidence type="ECO:0000259" key="4">
    <source>
        <dbReference type="PROSITE" id="PS50056"/>
    </source>
</evidence>
<feature type="transmembrane region" description="Helical" evidence="3">
    <location>
        <begin position="130"/>
        <end position="148"/>
    </location>
</feature>
<dbReference type="Gene3D" id="3.90.190.10">
    <property type="entry name" value="Protein tyrosine phosphatase superfamily"/>
    <property type="match status" value="1"/>
</dbReference>
<keyword evidence="2" id="KW-0904">Protein phosphatase</keyword>
<feature type="domain" description="Tyrosine specific protein phosphatases" evidence="4">
    <location>
        <begin position="354"/>
        <end position="423"/>
    </location>
</feature>
<dbReference type="SMART" id="SM00195">
    <property type="entry name" value="DSPc"/>
    <property type="match status" value="1"/>
</dbReference>
<dbReference type="PROSITE" id="PS00383">
    <property type="entry name" value="TYR_PHOSPHATASE_1"/>
    <property type="match status" value="1"/>
</dbReference>
<accession>A0AAP9R2V9</accession>
<dbReference type="PROSITE" id="PS50056">
    <property type="entry name" value="TYR_PHOSPHATASE_2"/>
    <property type="match status" value="1"/>
</dbReference>
<organism evidence="5 6">
    <name type="scientific">Klebsiella aerogenes</name>
    <name type="common">Enterobacter aerogenes</name>
    <dbReference type="NCBI Taxonomy" id="548"/>
    <lineage>
        <taxon>Bacteria</taxon>
        <taxon>Pseudomonadati</taxon>
        <taxon>Pseudomonadota</taxon>
        <taxon>Gammaproteobacteria</taxon>
        <taxon>Enterobacterales</taxon>
        <taxon>Enterobacteriaceae</taxon>
        <taxon>Klebsiella/Raoultella group</taxon>
        <taxon>Klebsiella</taxon>
    </lineage>
</organism>
<dbReference type="PANTHER" id="PTHR47216:SF4">
    <property type="entry name" value="OS01G0859400 PROTEIN"/>
    <property type="match status" value="1"/>
</dbReference>
<evidence type="ECO:0000313" key="5">
    <source>
        <dbReference type="EMBL" id="QMR43034.1"/>
    </source>
</evidence>
<feature type="transmembrane region" description="Helical" evidence="3">
    <location>
        <begin position="184"/>
        <end position="204"/>
    </location>
</feature>
<protein>
    <submittedName>
        <fullName evidence="5">Phosphatase PAP2/dual specificity phosphatase family protein</fullName>
    </submittedName>
</protein>
<feature type="transmembrane region" description="Helical" evidence="3">
    <location>
        <begin position="216"/>
        <end position="234"/>
    </location>
</feature>
<geneLocation type="plasmid" evidence="6">
    <name>prhbstw-00938_2</name>
</geneLocation>
<dbReference type="InterPro" id="IPR000340">
    <property type="entry name" value="Dual-sp_phosphatase_cat-dom"/>
</dbReference>
<gene>
    <name evidence="5" type="ORF">HV331_26480</name>
</gene>
<dbReference type="GO" id="GO:0004721">
    <property type="term" value="F:phosphoprotein phosphatase activity"/>
    <property type="evidence" value="ECO:0007669"/>
    <property type="project" value="UniProtKB-KW"/>
</dbReference>
<proteinExistence type="predicted"/>
<feature type="transmembrane region" description="Helical" evidence="3">
    <location>
        <begin position="57"/>
        <end position="77"/>
    </location>
</feature>
<feature type="transmembrane region" description="Helical" evidence="3">
    <location>
        <begin position="89"/>
        <end position="110"/>
    </location>
</feature>
<dbReference type="Pfam" id="PF00782">
    <property type="entry name" value="DSPc"/>
    <property type="match status" value="1"/>
</dbReference>
<dbReference type="InterPro" id="IPR029021">
    <property type="entry name" value="Prot-tyrosine_phosphatase-like"/>
</dbReference>
<dbReference type="InterPro" id="IPR020422">
    <property type="entry name" value="TYR_PHOSPHATASE_DUAL_dom"/>
</dbReference>
<keyword evidence="3" id="KW-0812">Transmembrane</keyword>
<keyword evidence="3" id="KW-1133">Transmembrane helix</keyword>
<dbReference type="InterPro" id="IPR016130">
    <property type="entry name" value="Tyr_Pase_AS"/>
</dbReference>
<dbReference type="AlphaFoldDB" id="A0AAP9R2V9"/>
<keyword evidence="5" id="KW-0614">Plasmid</keyword>
<sequence>MPKRSLTALRMRGALWLLLLAPLFFITYGQVNAFTATRQDVAHFAFAWERQIPFLPWTIVPYWSIDLLYGMSFFICTSRQELFRHGLRLVAASLVACAGFLLFPLQFSWHRPEVEGVFGWLFAQLEQFDLPYNQAPSLHIILTWLLWLRFRSHLSGVWRGVATGWFVLIAISVLTTWQHHFIDVVSGFIVGLFLSYLIPIQGRWRWQRHAYPAHRVLRRYACGALLCLLCAVVIPYGEILLWPATALLLMTLAYLGAGESIWQKDPQGRQSLSARILLFPVSFFSRLTHCYFCRNLASSDEVFHGLSIGVYPSRPVTQDAVLDLTAERRAPVRWADRAELVSYPLLDLQVPALERLHEGVRQLDSLKQRHRTVLIHCALGMSRSALVTAGWLLLRGHAENATQAVEMISQKRDCIYLTPRHLDVLKQYQEVVRG</sequence>
<evidence type="ECO:0000256" key="1">
    <source>
        <dbReference type="ARBA" id="ARBA00022801"/>
    </source>
</evidence>
<dbReference type="EMBL" id="CP055905">
    <property type="protein sequence ID" value="QMR43034.1"/>
    <property type="molecule type" value="Genomic_DNA"/>
</dbReference>
<keyword evidence="1" id="KW-0378">Hydrolase</keyword>
<reference evidence="6" key="1">
    <citation type="submission" date="2020-06" db="EMBL/GenBank/DDBJ databases">
        <title>REHAB project genomes.</title>
        <authorList>
            <person name="Shaw L.P."/>
        </authorList>
    </citation>
    <scope>NUCLEOTIDE SEQUENCE [LARGE SCALE GENOMIC DNA]</scope>
    <source>
        <strain evidence="6">RHBSTW-00938</strain>
        <plasmid evidence="6">prhbstw-00938_2</plasmid>
    </source>
</reference>
<keyword evidence="3" id="KW-0472">Membrane</keyword>
<dbReference type="CDD" id="cd03386">
    <property type="entry name" value="PAP2_Aur1_like"/>
    <property type="match status" value="1"/>
</dbReference>
<dbReference type="RefSeq" id="WP_182015414.1">
    <property type="nucleotide sequence ID" value="NZ_CP055905.1"/>
</dbReference>
<dbReference type="InterPro" id="IPR000387">
    <property type="entry name" value="Tyr_Pase_dom"/>
</dbReference>